<dbReference type="Proteomes" id="UP000595437">
    <property type="component" value="Chromosome 8"/>
</dbReference>
<gene>
    <name evidence="1" type="ORF">FKW44_012787</name>
</gene>
<dbReference type="AlphaFoldDB" id="A0A7T8HJZ8"/>
<protein>
    <submittedName>
        <fullName evidence="1">Uncharacterized protein</fullName>
    </submittedName>
</protein>
<dbReference type="Pfam" id="PF13384">
    <property type="entry name" value="HTH_23"/>
    <property type="match status" value="1"/>
</dbReference>
<organism evidence="1 2">
    <name type="scientific">Caligus rogercresseyi</name>
    <name type="common">Sea louse</name>
    <dbReference type="NCBI Taxonomy" id="217165"/>
    <lineage>
        <taxon>Eukaryota</taxon>
        <taxon>Metazoa</taxon>
        <taxon>Ecdysozoa</taxon>
        <taxon>Arthropoda</taxon>
        <taxon>Crustacea</taxon>
        <taxon>Multicrustacea</taxon>
        <taxon>Hexanauplia</taxon>
        <taxon>Copepoda</taxon>
        <taxon>Siphonostomatoida</taxon>
        <taxon>Caligidae</taxon>
        <taxon>Caligus</taxon>
    </lineage>
</organism>
<dbReference type="Gene3D" id="1.10.10.10">
    <property type="entry name" value="Winged helix-like DNA-binding domain superfamily/Winged helix DNA-binding domain"/>
    <property type="match status" value="1"/>
</dbReference>
<sequence length="68" mass="8067">MEQKRRDAVLELFQAGHGTQYILKLLHYPKSTVYDIIKRFKATRENSKKFHYPRSDRIMFPSLLAGLN</sequence>
<feature type="non-terminal residue" evidence="1">
    <location>
        <position position="68"/>
    </location>
</feature>
<dbReference type="OrthoDB" id="5871893at2759"/>
<dbReference type="EMBL" id="CP045897">
    <property type="protein sequence ID" value="QQP51426.1"/>
    <property type="molecule type" value="Genomic_DNA"/>
</dbReference>
<accession>A0A7T8HJZ8</accession>
<dbReference type="InterPro" id="IPR036388">
    <property type="entry name" value="WH-like_DNA-bd_sf"/>
</dbReference>
<reference evidence="2" key="1">
    <citation type="submission" date="2021-01" db="EMBL/GenBank/DDBJ databases">
        <title>Caligus Genome Assembly.</title>
        <authorList>
            <person name="Gallardo-Escarate C."/>
        </authorList>
    </citation>
    <scope>NUCLEOTIDE SEQUENCE [LARGE SCALE GENOMIC DNA]</scope>
</reference>
<keyword evidence="2" id="KW-1185">Reference proteome</keyword>
<name>A0A7T8HJZ8_CALRO</name>
<evidence type="ECO:0000313" key="1">
    <source>
        <dbReference type="EMBL" id="QQP51426.1"/>
    </source>
</evidence>
<evidence type="ECO:0000313" key="2">
    <source>
        <dbReference type="Proteomes" id="UP000595437"/>
    </source>
</evidence>
<proteinExistence type="predicted"/>